<dbReference type="SUPFAM" id="SSF51905">
    <property type="entry name" value="FAD/NAD(P)-binding domain"/>
    <property type="match status" value="1"/>
</dbReference>
<proteinExistence type="inferred from homology"/>
<comment type="caution">
    <text evidence="11">The sequence shown here is derived from an EMBL/GenBank/DDBJ whole genome shotgun (WGS) entry which is preliminary data.</text>
</comment>
<name>A0A8J3AR28_9BURK</name>
<reference evidence="12" key="1">
    <citation type="journal article" date="2019" name="Int. J. Syst. Evol. Microbiol.">
        <title>The Global Catalogue of Microorganisms (GCM) 10K type strain sequencing project: providing services to taxonomists for standard genome sequencing and annotation.</title>
        <authorList>
            <consortium name="The Broad Institute Genomics Platform"/>
            <consortium name="The Broad Institute Genome Sequencing Center for Infectious Disease"/>
            <person name="Wu L."/>
            <person name="Ma J."/>
        </authorList>
    </citation>
    <scope>NUCLEOTIDE SEQUENCE [LARGE SCALE GENOMIC DNA]</scope>
    <source>
        <strain evidence="12">CCM 2767</strain>
    </source>
</reference>
<dbReference type="InterPro" id="IPR041364">
    <property type="entry name" value="Rbx-bd"/>
</dbReference>
<keyword evidence="8" id="KW-0520">NAD</keyword>
<evidence type="ECO:0000259" key="10">
    <source>
        <dbReference type="Pfam" id="PF18113"/>
    </source>
</evidence>
<accession>A0A8J3AR28</accession>
<dbReference type="Gene3D" id="3.50.50.60">
    <property type="entry name" value="FAD/NAD(P)-binding domain"/>
    <property type="match status" value="2"/>
</dbReference>
<evidence type="ECO:0000256" key="1">
    <source>
        <dbReference type="ARBA" id="ARBA00001974"/>
    </source>
</evidence>
<keyword evidence="12" id="KW-1185">Reference proteome</keyword>
<evidence type="ECO:0000256" key="6">
    <source>
        <dbReference type="ARBA" id="ARBA00022827"/>
    </source>
</evidence>
<evidence type="ECO:0000256" key="7">
    <source>
        <dbReference type="ARBA" id="ARBA00023002"/>
    </source>
</evidence>
<dbReference type="InterPro" id="IPR050260">
    <property type="entry name" value="FAD-bd_OxRdtase"/>
</dbReference>
<dbReference type="PRINTS" id="PR00411">
    <property type="entry name" value="PNDRDTASEI"/>
</dbReference>
<evidence type="ECO:0000313" key="12">
    <source>
        <dbReference type="Proteomes" id="UP000642180"/>
    </source>
</evidence>
<dbReference type="InterPro" id="IPR036188">
    <property type="entry name" value="FAD/NAD-bd_sf"/>
</dbReference>
<protein>
    <submittedName>
        <fullName evidence="11">Pyridine nucleotide-disulfide oxidoreductase</fullName>
    </submittedName>
</protein>
<comment type="similarity">
    <text evidence="3">Belongs to the FAD-dependent oxidoreductase family.</text>
</comment>
<evidence type="ECO:0000259" key="9">
    <source>
        <dbReference type="Pfam" id="PF07992"/>
    </source>
</evidence>
<dbReference type="GO" id="GO:0005737">
    <property type="term" value="C:cytoplasm"/>
    <property type="evidence" value="ECO:0007669"/>
    <property type="project" value="UniProtKB-SubCell"/>
</dbReference>
<keyword evidence="7" id="KW-0560">Oxidoreductase</keyword>
<evidence type="ECO:0000256" key="5">
    <source>
        <dbReference type="ARBA" id="ARBA00022630"/>
    </source>
</evidence>
<dbReference type="Gene3D" id="3.30.390.120">
    <property type="match status" value="1"/>
</dbReference>
<keyword evidence="5" id="KW-0285">Flavoprotein</keyword>
<dbReference type="AlphaFoldDB" id="A0A8J3AR28"/>
<dbReference type="Pfam" id="PF07992">
    <property type="entry name" value="Pyr_redox_2"/>
    <property type="match status" value="1"/>
</dbReference>
<dbReference type="PANTHER" id="PTHR43429">
    <property type="entry name" value="PYRIDINE NUCLEOTIDE-DISULFIDE OXIDOREDUCTASE DOMAIN-CONTAINING"/>
    <property type="match status" value="1"/>
</dbReference>
<feature type="domain" description="FAD/NAD(P)-binding" evidence="9">
    <location>
        <begin position="4"/>
        <end position="283"/>
    </location>
</feature>
<dbReference type="PANTHER" id="PTHR43429:SF3">
    <property type="entry name" value="NITRITE REDUCTASE [NAD(P)H]"/>
    <property type="match status" value="1"/>
</dbReference>
<dbReference type="EMBL" id="BMDI01000001">
    <property type="protein sequence ID" value="GGI18642.1"/>
    <property type="molecule type" value="Genomic_DNA"/>
</dbReference>
<keyword evidence="4" id="KW-0963">Cytoplasm</keyword>
<evidence type="ECO:0000256" key="4">
    <source>
        <dbReference type="ARBA" id="ARBA00022490"/>
    </source>
</evidence>
<dbReference type="Proteomes" id="UP000642180">
    <property type="component" value="Unassembled WGS sequence"/>
</dbReference>
<evidence type="ECO:0000256" key="3">
    <source>
        <dbReference type="ARBA" id="ARBA00006442"/>
    </source>
</evidence>
<gene>
    <name evidence="11" type="primary">rubB</name>
    <name evidence="11" type="ORF">GCM10008066_15100</name>
</gene>
<evidence type="ECO:0000256" key="2">
    <source>
        <dbReference type="ARBA" id="ARBA00004496"/>
    </source>
</evidence>
<dbReference type="InterPro" id="IPR023753">
    <property type="entry name" value="FAD/NAD-binding_dom"/>
</dbReference>
<dbReference type="PRINTS" id="PR00368">
    <property type="entry name" value="FADPNR"/>
</dbReference>
<organism evidence="11 12">
    <name type="scientific">Oxalicibacterium faecigallinarum</name>
    <dbReference type="NCBI Taxonomy" id="573741"/>
    <lineage>
        <taxon>Bacteria</taxon>
        <taxon>Pseudomonadati</taxon>
        <taxon>Pseudomonadota</taxon>
        <taxon>Betaproteobacteria</taxon>
        <taxon>Burkholderiales</taxon>
        <taxon>Oxalobacteraceae</taxon>
        <taxon>Oxalicibacterium</taxon>
    </lineage>
</organism>
<dbReference type="RefSeq" id="WP_188380631.1">
    <property type="nucleotide sequence ID" value="NZ_BMDI01000001.1"/>
</dbReference>
<evidence type="ECO:0000313" key="11">
    <source>
        <dbReference type="EMBL" id="GGI18642.1"/>
    </source>
</evidence>
<sequence>MNPIVIIGTGMSGYTVAREFRRLNKDAPLVLITADQGGAYSKPMLSNAFAQNKTAAQLVTQSAEQMAAQLNAEIKSSTTVTGIDTQAKVIDTTSGKIEYDKLVLAVGAQPIRLDLKGDAAQDVLSVNNIDHYAKLRERIPADKTMRIAIIGAGLIGCEFADDLSGAGHAITLIDPNTRPLAALAAPALSEGLQQALQARNVQFRFGTVAESVSRKDQALQVQLADGTVVDADIVLSAVGLRPDLHLAKLANLQTQRGIVVDTQGKTSAPDVFALGDCAEYTFADGSHHTLPYIMPIMTAGRAIARSLNGEPTEIVIQPSPVLIKTPSYPLALIAPLPHSVANGTWSVEIVDNRTVCRFYDADGVLTGFGASPHDNPIRQTLLGELGKKAETV</sequence>
<dbReference type="GO" id="GO:0016491">
    <property type="term" value="F:oxidoreductase activity"/>
    <property type="evidence" value="ECO:0007669"/>
    <property type="project" value="UniProtKB-KW"/>
</dbReference>
<keyword evidence="6" id="KW-0274">FAD</keyword>
<feature type="domain" description="Rubredoxin binding" evidence="10">
    <location>
        <begin position="314"/>
        <end position="385"/>
    </location>
</feature>
<dbReference type="Pfam" id="PF18113">
    <property type="entry name" value="Rbx_binding"/>
    <property type="match status" value="1"/>
</dbReference>
<evidence type="ECO:0000256" key="8">
    <source>
        <dbReference type="ARBA" id="ARBA00023027"/>
    </source>
</evidence>
<comment type="cofactor">
    <cofactor evidence="1">
        <name>FAD</name>
        <dbReference type="ChEBI" id="CHEBI:57692"/>
    </cofactor>
</comment>
<comment type="subcellular location">
    <subcellularLocation>
        <location evidence="2">Cytoplasm</location>
    </subcellularLocation>
</comment>